<dbReference type="Proteomes" id="UP000218598">
    <property type="component" value="Unassembled WGS sequence"/>
</dbReference>
<keyword evidence="1" id="KW-0808">Transferase</keyword>
<sequence>MPGPLVRKIIIADDDIGNLGGISSAIRTLTEGFRARGISVEYLSLHSPQFEAGLTGNIFEANRFESMTAHHPLAKDYPGILGVRLIAKRALTPFWLAYRKARLREYLGRLASTDAVISMKPRIGVLIESELARRRRSTNDAPFHAHQIHYSFDHWYRPLQEDNLRHVTRGCDALVALWPTEAEQFGNDHEMPAASIPNAITLPDAEHTGPGQSTKIVSCITRLSSDKRVDLAVQAFDLALDQAPGWSLRIYGDGPERQTVENAINTSRHPNAFSLGARLSPEQVQAHLAHADLAILTSIAEGLPMSILEASAWGVPTVATPSSRSVADLTSVHGYLCEGDSLEAIAGALQNAMRNDSERATKSQKCRQLAKQFSVEAVTDKWLELIERKSLPAAAGKD</sequence>
<keyword evidence="4" id="KW-1185">Reference proteome</keyword>
<dbReference type="InterPro" id="IPR001296">
    <property type="entry name" value="Glyco_trans_1"/>
</dbReference>
<dbReference type="Gene3D" id="3.40.50.2000">
    <property type="entry name" value="Glycogen Phosphorylase B"/>
    <property type="match status" value="2"/>
</dbReference>
<evidence type="ECO:0000259" key="2">
    <source>
        <dbReference type="Pfam" id="PF00534"/>
    </source>
</evidence>
<evidence type="ECO:0000256" key="1">
    <source>
        <dbReference type="ARBA" id="ARBA00022679"/>
    </source>
</evidence>
<feature type="domain" description="Glycosyl transferase family 1" evidence="2">
    <location>
        <begin position="212"/>
        <end position="361"/>
    </location>
</feature>
<proteinExistence type="predicted"/>
<organism evidence="3 4">
    <name type="scientific">Brachybacterium alimentarium</name>
    <dbReference type="NCBI Taxonomy" id="47845"/>
    <lineage>
        <taxon>Bacteria</taxon>
        <taxon>Bacillati</taxon>
        <taxon>Actinomycetota</taxon>
        <taxon>Actinomycetes</taxon>
        <taxon>Micrococcales</taxon>
        <taxon>Dermabacteraceae</taxon>
        <taxon>Brachybacterium</taxon>
    </lineage>
</organism>
<dbReference type="SUPFAM" id="SSF53756">
    <property type="entry name" value="UDP-Glycosyltransferase/glycogen phosphorylase"/>
    <property type="match status" value="1"/>
</dbReference>
<accession>A0A2A3YNQ8</accession>
<dbReference type="PANTHER" id="PTHR12526">
    <property type="entry name" value="GLYCOSYLTRANSFERASE"/>
    <property type="match status" value="1"/>
</dbReference>
<name>A0A2A3YNQ8_9MICO</name>
<evidence type="ECO:0000313" key="3">
    <source>
        <dbReference type="EMBL" id="PCC40996.1"/>
    </source>
</evidence>
<comment type="caution">
    <text evidence="3">The sequence shown here is derived from an EMBL/GenBank/DDBJ whole genome shotgun (WGS) entry which is preliminary data.</text>
</comment>
<dbReference type="PANTHER" id="PTHR12526:SF630">
    <property type="entry name" value="GLYCOSYLTRANSFERASE"/>
    <property type="match status" value="1"/>
</dbReference>
<evidence type="ECO:0000313" key="4">
    <source>
        <dbReference type="Proteomes" id="UP000218598"/>
    </source>
</evidence>
<protein>
    <recommendedName>
        <fullName evidence="2">Glycosyl transferase family 1 domain-containing protein</fullName>
    </recommendedName>
</protein>
<dbReference type="GO" id="GO:0016757">
    <property type="term" value="F:glycosyltransferase activity"/>
    <property type="evidence" value="ECO:0007669"/>
    <property type="project" value="InterPro"/>
</dbReference>
<dbReference type="OrthoDB" id="506201at2"/>
<dbReference type="Pfam" id="PF00534">
    <property type="entry name" value="Glycos_transf_1"/>
    <property type="match status" value="1"/>
</dbReference>
<dbReference type="RefSeq" id="WP_096196151.1">
    <property type="nucleotide sequence ID" value="NZ_JBQQGT010000019.1"/>
</dbReference>
<dbReference type="AlphaFoldDB" id="A0A2A3YNQ8"/>
<gene>
    <name evidence="3" type="ORF">CIK66_00005</name>
</gene>
<reference evidence="3 4" key="1">
    <citation type="journal article" date="2017" name="Elife">
        <title>Extensive horizontal gene transfer in cheese-associated bacteria.</title>
        <authorList>
            <person name="Bonham K.S."/>
            <person name="Wolfe B.E."/>
            <person name="Dutton R.J."/>
        </authorList>
    </citation>
    <scope>NUCLEOTIDE SEQUENCE [LARGE SCALE GENOMIC DNA]</scope>
    <source>
        <strain evidence="3 4">341_9</strain>
    </source>
</reference>
<dbReference type="EMBL" id="NRGR01000001">
    <property type="protein sequence ID" value="PCC40996.1"/>
    <property type="molecule type" value="Genomic_DNA"/>
</dbReference>